<comment type="similarity">
    <text evidence="6">Belongs to the methyltransferase superfamily. RNA methyltransferase RsmG family.</text>
</comment>
<feature type="binding site" evidence="6">
    <location>
        <position position="140"/>
    </location>
    <ligand>
        <name>S-adenosyl-L-methionine</name>
        <dbReference type="ChEBI" id="CHEBI:59789"/>
    </ligand>
</feature>
<protein>
    <recommendedName>
        <fullName evidence="6">Ribosomal RNA small subunit methyltransferase G</fullName>
        <ecNumber evidence="6">2.1.1.170</ecNumber>
    </recommendedName>
    <alternativeName>
        <fullName evidence="6">16S rRNA 7-methylguanosine methyltransferase</fullName>
        <shortName evidence="6">16S rRNA m7G methyltransferase</shortName>
    </alternativeName>
</protein>
<keyword evidence="5 6" id="KW-0949">S-adenosyl-L-methionine</keyword>
<dbReference type="EMBL" id="JBHRSL010000028">
    <property type="protein sequence ID" value="MFC3053677.1"/>
    <property type="molecule type" value="Genomic_DNA"/>
</dbReference>
<evidence type="ECO:0000256" key="1">
    <source>
        <dbReference type="ARBA" id="ARBA00022490"/>
    </source>
</evidence>
<dbReference type="HAMAP" id="MF_00074">
    <property type="entry name" value="16SrRNA_methyltr_G"/>
    <property type="match status" value="1"/>
</dbReference>
<comment type="catalytic activity">
    <reaction evidence="6">
        <text>guanosine(527) in 16S rRNA + S-adenosyl-L-methionine = N(7)-methylguanosine(527) in 16S rRNA + S-adenosyl-L-homocysteine</text>
        <dbReference type="Rhea" id="RHEA:42732"/>
        <dbReference type="Rhea" id="RHEA-COMP:10209"/>
        <dbReference type="Rhea" id="RHEA-COMP:10210"/>
        <dbReference type="ChEBI" id="CHEBI:57856"/>
        <dbReference type="ChEBI" id="CHEBI:59789"/>
        <dbReference type="ChEBI" id="CHEBI:74269"/>
        <dbReference type="ChEBI" id="CHEBI:74480"/>
        <dbReference type="EC" id="2.1.1.170"/>
    </reaction>
</comment>
<evidence type="ECO:0000313" key="8">
    <source>
        <dbReference type="Proteomes" id="UP001595444"/>
    </source>
</evidence>
<dbReference type="GO" id="GO:0032259">
    <property type="term" value="P:methylation"/>
    <property type="evidence" value="ECO:0007669"/>
    <property type="project" value="UniProtKB-KW"/>
</dbReference>
<evidence type="ECO:0000256" key="2">
    <source>
        <dbReference type="ARBA" id="ARBA00022552"/>
    </source>
</evidence>
<evidence type="ECO:0000256" key="6">
    <source>
        <dbReference type="HAMAP-Rule" id="MF_00074"/>
    </source>
</evidence>
<dbReference type="PANTHER" id="PTHR31760:SF0">
    <property type="entry name" value="S-ADENOSYL-L-METHIONINE-DEPENDENT METHYLTRANSFERASES SUPERFAMILY PROTEIN"/>
    <property type="match status" value="1"/>
</dbReference>
<comment type="caution">
    <text evidence="7">The sequence shown here is derived from an EMBL/GenBank/DDBJ whole genome shotgun (WGS) entry which is preliminary data.</text>
</comment>
<dbReference type="PIRSF" id="PIRSF003078">
    <property type="entry name" value="GidB"/>
    <property type="match status" value="1"/>
</dbReference>
<feature type="binding site" evidence="6">
    <location>
        <begin position="126"/>
        <end position="127"/>
    </location>
    <ligand>
        <name>S-adenosyl-L-methionine</name>
        <dbReference type="ChEBI" id="CHEBI:59789"/>
    </ligand>
</feature>
<dbReference type="Gene3D" id="3.40.50.150">
    <property type="entry name" value="Vaccinia Virus protein VP39"/>
    <property type="match status" value="1"/>
</dbReference>
<dbReference type="NCBIfam" id="TIGR00138">
    <property type="entry name" value="rsmG_gidB"/>
    <property type="match status" value="1"/>
</dbReference>
<dbReference type="InterPro" id="IPR029063">
    <property type="entry name" value="SAM-dependent_MTases_sf"/>
</dbReference>
<keyword evidence="4 6" id="KW-0808">Transferase</keyword>
<evidence type="ECO:0000256" key="4">
    <source>
        <dbReference type="ARBA" id="ARBA00022679"/>
    </source>
</evidence>
<name>A0ABV7D9H6_9PROT</name>
<dbReference type="RefSeq" id="WP_194214500.1">
    <property type="nucleotide sequence ID" value="NZ_CP061205.1"/>
</dbReference>
<dbReference type="InterPro" id="IPR003682">
    <property type="entry name" value="rRNA_ssu_MeTfrase_G"/>
</dbReference>
<gene>
    <name evidence="6 7" type="primary">rsmG</name>
    <name evidence="7" type="ORF">ACFOKA_17385</name>
</gene>
<keyword evidence="1 6" id="KW-0963">Cytoplasm</keyword>
<evidence type="ECO:0000256" key="3">
    <source>
        <dbReference type="ARBA" id="ARBA00022603"/>
    </source>
</evidence>
<reference evidence="8" key="1">
    <citation type="journal article" date="2019" name="Int. J. Syst. Evol. Microbiol.">
        <title>The Global Catalogue of Microorganisms (GCM) 10K type strain sequencing project: providing services to taxonomists for standard genome sequencing and annotation.</title>
        <authorList>
            <consortium name="The Broad Institute Genomics Platform"/>
            <consortium name="The Broad Institute Genome Sequencing Center for Infectious Disease"/>
            <person name="Wu L."/>
            <person name="Ma J."/>
        </authorList>
    </citation>
    <scope>NUCLEOTIDE SEQUENCE [LARGE SCALE GENOMIC DNA]</scope>
    <source>
        <strain evidence="8">KCTC 62164</strain>
    </source>
</reference>
<evidence type="ECO:0000256" key="5">
    <source>
        <dbReference type="ARBA" id="ARBA00022691"/>
    </source>
</evidence>
<sequence>MTYSLEELAQDLNVSRETSVKLQTYADLLIKWQKAKNLVSNSTLDDIWRRHFLDSAQMIPHIQAVFGEKRLSLLDIGSGAGFPGLVLSLAGVAHAHMVESNGRKCIFMRQVVRDTAALAEIHNERIESIGVFPVDIITSRACARVIQLINWSKPFLEASGGKAEIWLLKGAGADEELTEAKACWKMQVDRYSSLSDPSGVILRLHGIESL</sequence>
<comment type="function">
    <text evidence="6">Specifically methylates the N7 position of guanine in position 527 of 16S rRNA.</text>
</comment>
<accession>A0ABV7D9H6</accession>
<feature type="binding site" evidence="6">
    <location>
        <position position="77"/>
    </location>
    <ligand>
        <name>S-adenosyl-L-methionine</name>
        <dbReference type="ChEBI" id="CHEBI:59789"/>
    </ligand>
</feature>
<dbReference type="EC" id="2.1.1.170" evidence="6"/>
<comment type="subcellular location">
    <subcellularLocation>
        <location evidence="6">Cytoplasm</location>
    </subcellularLocation>
</comment>
<dbReference type="SUPFAM" id="SSF53335">
    <property type="entry name" value="S-adenosyl-L-methionine-dependent methyltransferases"/>
    <property type="match status" value="1"/>
</dbReference>
<feature type="binding site" evidence="6">
    <location>
        <position position="82"/>
    </location>
    <ligand>
        <name>S-adenosyl-L-methionine</name>
        <dbReference type="ChEBI" id="CHEBI:59789"/>
    </ligand>
</feature>
<dbReference type="GO" id="GO:0008168">
    <property type="term" value="F:methyltransferase activity"/>
    <property type="evidence" value="ECO:0007669"/>
    <property type="project" value="UniProtKB-KW"/>
</dbReference>
<dbReference type="PANTHER" id="PTHR31760">
    <property type="entry name" value="S-ADENOSYL-L-METHIONINE-DEPENDENT METHYLTRANSFERASES SUPERFAMILY PROTEIN"/>
    <property type="match status" value="1"/>
</dbReference>
<proteinExistence type="inferred from homology"/>
<keyword evidence="3 6" id="KW-0489">Methyltransferase</keyword>
<comment type="caution">
    <text evidence="6">Lacks conserved residue(s) required for the propagation of feature annotation.</text>
</comment>
<keyword evidence="2 6" id="KW-0698">rRNA processing</keyword>
<evidence type="ECO:0000313" key="7">
    <source>
        <dbReference type="EMBL" id="MFC3053677.1"/>
    </source>
</evidence>
<organism evidence="7 8">
    <name type="scientific">Kordiimonas pumila</name>
    <dbReference type="NCBI Taxonomy" id="2161677"/>
    <lineage>
        <taxon>Bacteria</taxon>
        <taxon>Pseudomonadati</taxon>
        <taxon>Pseudomonadota</taxon>
        <taxon>Alphaproteobacteria</taxon>
        <taxon>Kordiimonadales</taxon>
        <taxon>Kordiimonadaceae</taxon>
        <taxon>Kordiimonas</taxon>
    </lineage>
</organism>
<dbReference type="Pfam" id="PF02527">
    <property type="entry name" value="GidB"/>
    <property type="match status" value="1"/>
</dbReference>
<keyword evidence="8" id="KW-1185">Reference proteome</keyword>
<dbReference type="Proteomes" id="UP001595444">
    <property type="component" value="Unassembled WGS sequence"/>
</dbReference>